<evidence type="ECO:0000313" key="2">
    <source>
        <dbReference type="Proteomes" id="UP000600139"/>
    </source>
</evidence>
<comment type="caution">
    <text evidence="1">The sequence shown here is derived from an EMBL/GenBank/DDBJ whole genome shotgun (WGS) entry which is preliminary data.</text>
</comment>
<dbReference type="PROSITE" id="PS51257">
    <property type="entry name" value="PROKAR_LIPOPROTEIN"/>
    <property type="match status" value="1"/>
</dbReference>
<reference evidence="1" key="1">
    <citation type="submission" date="2021-01" db="EMBL/GenBank/DDBJ databases">
        <title>Modified the classification status of verrucomicrobia.</title>
        <authorList>
            <person name="Feng X."/>
        </authorList>
    </citation>
    <scope>NUCLEOTIDE SEQUENCE</scope>
    <source>
        <strain evidence="1">JCM 18052</strain>
    </source>
</reference>
<keyword evidence="2" id="KW-1185">Reference proteome</keyword>
<organism evidence="1 2">
    <name type="scientific">Luteolibacter yonseiensis</name>
    <dbReference type="NCBI Taxonomy" id="1144680"/>
    <lineage>
        <taxon>Bacteria</taxon>
        <taxon>Pseudomonadati</taxon>
        <taxon>Verrucomicrobiota</taxon>
        <taxon>Verrucomicrobiia</taxon>
        <taxon>Verrucomicrobiales</taxon>
        <taxon>Verrucomicrobiaceae</taxon>
        <taxon>Luteolibacter</taxon>
    </lineage>
</organism>
<dbReference type="AlphaFoldDB" id="A0A934R5E4"/>
<name>A0A934R5E4_9BACT</name>
<gene>
    <name evidence="1" type="ORF">JIN84_08110</name>
</gene>
<evidence type="ECO:0000313" key="1">
    <source>
        <dbReference type="EMBL" id="MBK1815575.1"/>
    </source>
</evidence>
<sequence>MIPRVLPFFIALPLLLISCDRKNPAAPVTRTPAEISVALAKRGYIPPAGSRIRRELTIVMNDSVLRVEAGGKRTLGITSNISTDTEDLEFISDTKVRRIASRLKTGRAVIGGTTRTVPDSVSDFRLDGKPVIIEKKDGVWMASMETGTADLQARRFINDIAEAFNLESDVETYGETPRKVGEKWDVHPTRSKILGEVRNLSGSQSMEFVRIEDFRGTPCAMLRAVIDLKGEGGEFSGQSVRMRFRGDVTILRSLKDMLDLQSSFSGIVTLDSTTAPGTTLHVEGTTYIMDQTTVTPP</sequence>
<protein>
    <recommendedName>
        <fullName evidence="3">Lipoprotein</fullName>
    </recommendedName>
</protein>
<dbReference type="Proteomes" id="UP000600139">
    <property type="component" value="Unassembled WGS sequence"/>
</dbReference>
<dbReference type="RefSeq" id="WP_200350538.1">
    <property type="nucleotide sequence ID" value="NZ_BAABHZ010000008.1"/>
</dbReference>
<dbReference type="EMBL" id="JAENIK010000009">
    <property type="protein sequence ID" value="MBK1815575.1"/>
    <property type="molecule type" value="Genomic_DNA"/>
</dbReference>
<proteinExistence type="predicted"/>
<evidence type="ECO:0008006" key="3">
    <source>
        <dbReference type="Google" id="ProtNLM"/>
    </source>
</evidence>
<accession>A0A934R5E4</accession>